<feature type="domain" description="C2" evidence="4">
    <location>
        <begin position="267"/>
        <end position="387"/>
    </location>
</feature>
<keyword evidence="8" id="KW-1185">Reference proteome</keyword>
<evidence type="ECO:0000259" key="6">
    <source>
        <dbReference type="PROSITE" id="PS50222"/>
    </source>
</evidence>
<feature type="domain" description="EF-hand" evidence="6">
    <location>
        <begin position="3381"/>
        <end position="3416"/>
    </location>
</feature>
<feature type="region of interest" description="Disordered" evidence="3">
    <location>
        <begin position="1395"/>
        <end position="1414"/>
    </location>
</feature>
<feature type="compositionally biased region" description="Basic and acidic residues" evidence="3">
    <location>
        <begin position="193"/>
        <end position="202"/>
    </location>
</feature>
<feature type="domain" description="C2" evidence="4">
    <location>
        <begin position="2061"/>
        <end position="2181"/>
    </location>
</feature>
<proteinExistence type="predicted"/>
<evidence type="ECO:0000256" key="3">
    <source>
        <dbReference type="SAM" id="MobiDB-lite"/>
    </source>
</evidence>
<dbReference type="InterPro" id="IPR035892">
    <property type="entry name" value="C2_domain_sf"/>
</dbReference>
<feature type="region of interest" description="Disordered" evidence="3">
    <location>
        <begin position="2334"/>
        <end position="2353"/>
    </location>
</feature>
<evidence type="ECO:0000259" key="4">
    <source>
        <dbReference type="PROSITE" id="PS50004"/>
    </source>
</evidence>
<dbReference type="InterPro" id="IPR018247">
    <property type="entry name" value="EF_Hand_1_Ca_BS"/>
</dbReference>
<keyword evidence="1" id="KW-0479">Metal-binding</keyword>
<accession>A0ABR1FSY2</accession>
<dbReference type="Gene3D" id="2.20.70.10">
    <property type="match status" value="1"/>
</dbReference>
<dbReference type="EMBL" id="JBBJCI010000239">
    <property type="protein sequence ID" value="KAK7237757.1"/>
    <property type="molecule type" value="Genomic_DNA"/>
</dbReference>
<dbReference type="Gene3D" id="2.60.40.10">
    <property type="entry name" value="Immunoglobulins"/>
    <property type="match status" value="1"/>
</dbReference>
<dbReference type="CDD" id="cd00201">
    <property type="entry name" value="WW"/>
    <property type="match status" value="1"/>
</dbReference>
<feature type="domain" description="C2" evidence="4">
    <location>
        <begin position="423"/>
        <end position="546"/>
    </location>
</feature>
<dbReference type="PROSITE" id="PS50222">
    <property type="entry name" value="EF_HAND_2"/>
    <property type="match status" value="3"/>
</dbReference>
<dbReference type="SUPFAM" id="SSF47473">
    <property type="entry name" value="EF-hand"/>
    <property type="match status" value="1"/>
</dbReference>
<feature type="domain" description="C2" evidence="4">
    <location>
        <begin position="561"/>
        <end position="691"/>
    </location>
</feature>
<dbReference type="SUPFAM" id="SSF51045">
    <property type="entry name" value="WW domain"/>
    <property type="match status" value="1"/>
</dbReference>
<dbReference type="SUPFAM" id="SSF49562">
    <property type="entry name" value="C2 domain (Calcium/lipid-binding domain, CaLB)"/>
    <property type="match status" value="13"/>
</dbReference>
<dbReference type="InterPro" id="IPR000008">
    <property type="entry name" value="C2_dom"/>
</dbReference>
<keyword evidence="2" id="KW-0106">Calcium</keyword>
<organism evidence="7 8">
    <name type="scientific">Aureococcus anophagefferens</name>
    <name type="common">Harmful bloom alga</name>
    <dbReference type="NCBI Taxonomy" id="44056"/>
    <lineage>
        <taxon>Eukaryota</taxon>
        <taxon>Sar</taxon>
        <taxon>Stramenopiles</taxon>
        <taxon>Ochrophyta</taxon>
        <taxon>Pelagophyceae</taxon>
        <taxon>Pelagomonadales</taxon>
        <taxon>Pelagomonadaceae</taxon>
        <taxon>Aureococcus</taxon>
    </lineage>
</organism>
<reference evidence="7 8" key="1">
    <citation type="submission" date="2024-03" db="EMBL/GenBank/DDBJ databases">
        <title>Aureococcus anophagefferens CCMP1851 and Kratosvirus quantuckense: Draft genome of a second virus-susceptible host strain in the model system.</title>
        <authorList>
            <person name="Chase E."/>
            <person name="Truchon A.R."/>
            <person name="Schepens W."/>
            <person name="Wilhelm S.W."/>
        </authorList>
    </citation>
    <scope>NUCLEOTIDE SEQUENCE [LARGE SCALE GENOMIC DNA]</scope>
    <source>
        <strain evidence="7 8">CCMP1851</strain>
    </source>
</reference>
<feature type="region of interest" description="Disordered" evidence="3">
    <location>
        <begin position="2476"/>
        <end position="2509"/>
    </location>
</feature>
<sequence length="3561" mass="396828">MALVEFEKHDGRACVEATLTLTSGGRFEFRAGALTLNEIPRCHVRVKILYATGLRKADCCATISGDPYAVLFREGKKVGRTPTRKKSTNPVWGDDGNTFTLRDVPTRVTRPGDPDERPQAKKARGLFGRKRSKKHACALRASDDLDDDDAPADSDDEDRKEAPEDVEDSDDEQTREMPGERDAESTSALAEAARARREDAARLGEPSVDVRVELFDDDPVGRDFLGMSQISWGQLMTPGEHVLGLEDRPLKPNAKRPRKEKPERYRTQGTLTVEIQHEAIVEVTILEAVGLAQHDVFDISDPYCVVRWGSQKLGKTPVRDNTLDPRWYQPAIEFSVPMKPIETDFTPDELHIEVWESDTFSQDDFMGLVSIPRESVVYPSPGVPRFLRRRPGFSEDPYPQGYVEALIRSSYVPKAMEPRKAEKIPYIPIHEAGGEDAPEAEVVLHVLRGGGLLQQDLIGGADPFVIVRKDGKMIGRTKVRNDTLRPVWRNETFWFAVPLKSDGTPAERIEVRLEVWDADFASKTLMGVVRLGADQLVTTSDVTRYSLLPECPSKRFLDDPKGTDPGLGWLEVRSVVAGRLTLDVHQADEIRAADASGASPRTSDPYVVVKWDGVDKRTVGKCAPEKRTVNPRWGFHINLSVPMTQPDNLFAAIVLEVFDHDPSPLDADDFLGLCVIDPHELTMAAESGKLVTRRLLDRDEKGRLKREAAGTLSWRVSSNPSICALRRRLADRVRKSVTANHLDGTKVKFEVLRATRLVNTDGKFGLADPYVNVVVAGVKIGRTSCKPNTLNPVWPGDGSQAFTLRNVPTLGQSKDHGNYLVRFGIFDMDIGKDDRMGEAALPWDLLMKEGEHELPIRNYVIDPTRARDRALKYRKHLEGHIKMHQDGNQSAEQRAEGVVKDVERIMQAAATTSAGRRMDGRRVGVVAGDGRVTKGPTNKKRRAAARGPGATLFVRVWHVARVRLHVNGAHELRAADIGILHEGRADPYAKIRYKGKELARTRVAKSTLDPAWYAVFEFDIPTYSPSIGGLADLLVEVYDWDLIGSHDFLGCVAVSQDCMLRPHCGDIWELGPKFNASAKDPVVSGFLDLQVEASFIPRTMEPIPWPRAPPEHAGSGDVEKDEALKLIQKQMADLKEAQRATDKLQWSQRDIRMAKDEKTGRKYWYERLRGRAARDGNGDPLDASLIPRWWSDPRPVDDPPPSAFEVPVRPPRPSPTKRKYARLNELKPGEPNYEFRPTAVVECNVLRAGGLKNADGGLLSGSSDPYATVRYGPAHSIRTVGRTKVINNCNDPVWGEDPFRFPIYLDADCADYQIMIELWDSDGVASGGKDDALGMCVFTVDEYINSRGPLRRVLRPQPGETDVTGYCEIRVSLLGQPGPMLEGHDSVMTLDKASVDTAGQPLSKDSRGNRKKRKKKILCEPRWFGWKEKALPKVRDREAFFVDVPLNRDGGQLLIDCHVLGSKKDLGRATLHFEDLVHETPGGVTDVPLELVTDWVRGRRKNQRVLANGAWLKLRVEVPKGLGVLRDAQLGAQTLRDTENTLPSLAAVEIDIVRASNLKQADAFSLSDPFVQGWHAGDRLGPTAVKDNTLNPIWDPNDKRSTFRINDVRTIEDPIPTNEGGLPIFDAIDYGVILEVMDSDGPARPAEFLGHCVLRHEDLMVAGEKELELKERTDLVAEAFCAQHGARREVAEKPKRSWRTCCFVECGRCGLVPRGSWGCLMFVTLMPFWVGACAVRGVSKVLEQLGRCAIHGLYCVGASCCCCCPCSLPRRQPVRGRLLVRVRHFARVELRIMEGYNLLGVDTQLLGGSTSDPYCVVEYRGKQIAKTKSRARTLDPAWYQTLSLEVEVPLGEATFDPSTTLPGTQRLPWEHPARAFQHADEKSLKIVLWDHDTFSGDDVMGQVVVRPEFLLRPQNGTHWPVMSPLDQNLPGQGHIELFVRTSQIPLNLEPVQRRQFGASGRYKECTHAGTGREYWYDIWTYEAFWINPDDVKQQEAAREDAVDDAAAGRRAARRVEHSVHDAKGATLERRQLEGADVHGARGAKVKETKKQHAAHVISHLLDGLSDLNADHRDPQMVIAITIIRANDLYNTDGRFGKSDPFAVVRFGRKRIGRTRTIMDDLDPEWIETMQGVLPLSQPHPTDISVEVWDWDAVGDDDFLGEARMNSDLLLRSADRMITLPLCGRPGMKVAKGTVTIHVSLKLKTIIEINSLRRVGSGKPSSAGLYAACVWTGREDGEAGRTEALCDTNYPRWDHKMVLAVPVRWPLDTLVVEIREHKQRTADEVLGQVRINARTILALPRTDADGNAIHEPPILRYALRDREVLELSEPLDQTKRRRRGIMESRHAPSQQEMEQALGEGALDETGAMRDEMSLLESSDGDTDSDHIDDDDYAKFEDELGGESSFAHADDASRASARHRHRRKRMGVRGLFAKLSGATRGAFARAGAGRSTKGGAKKSPSASPKFLARALSAGSSLSLKKGSQRSMLTGKAMKERKSSRKRGGVAGARTSPLRRALKRLFGGRDDAPIRGAHVARKTMDFRNLLRKQQGDMGEGSNLDLLKVANPLADDGPEMGIKVAKKDDRFARTRARRRGRRASARDLGDVLTIRCIAPPGTLAVFANWQHRFDQSPSGNALPRVSAEIEVLRADGLIKADVLGKSDPFAEVYAGGIQIGRTATKRKTLYPKWVDERFLLPKFKGKCLGAQDLLEAKCELRVVDEDIVGKNDFLGYACLDHADLLAQAGWRTLKLKDDPAGIVSRQSKKKKDEIAVAIDRGTLTVRVRLVAHVRITLVGVFDLAETDDARDAIPDPYARVLYRDAKWGDDTPPRTDALRPMWYHVVDVDVPVPDDEVWGDPLTVVVYDKKDRWGERDATIGAVTIPHEHLVYPHDCPGVRDIMGGPDGDEPVGKLTLHVEASCVPGRVEPRRNPDVEPVFVAVRDPRTGRPYWYDSCTLEPVWDDPRPAAEALAAEIAEHERKATAGARTSLPLALLRAKRGFPEPPQSLAAAGACGQARVWWSWPRDMDGHTVLGFTVERQRRHDGDAGDWEDKGSVYVDPAAQAQADAAAAKASGRAATPAELDRARARKPPTAIVVDELANDAWYRFRVFTHNDVGVSVPSAWSNQTRVIEPLPEGWVEVAPAEGPPYYYNAKMRKTTWSRPEHDPYNLPTDVFLKFTTDELANIKHTFMEKDVDKSHAISLREFESCLPMIGEMLSPTDILWLFYQADLDPKAELDYTAFAKAVDTLKRARVERAPFARTAAAKAKEWWEYYNRPRVPKKNKKLIEKKKEEMALKVGAWEKVPHPQIPGSKYWRNPDTGEASYESPAEVRFFLPEALIREASEHLSDEEMGHLEEQFNAMDLDGSGAIDVGELKLLVKTLTGDVLSDGRARGLMHEVDMDRSGQMDYDEFVLAMITMKRGKAGNAWSRLGHAIQTIERNEEVEALRQDAGLLKLGTRRQGKKRPHGHYCVCGCRAINSETQKFLKRKRKMRSIFPKLTAKQLKAQSQGGGASAAAALQHRDTIDESVYTAANLIAVQPRMADTVDVPKWSMIQCNHKRETIQYPK</sequence>
<dbReference type="PROSITE" id="PS50004">
    <property type="entry name" value="C2"/>
    <property type="match status" value="11"/>
</dbReference>
<feature type="compositionally biased region" description="Basic and acidic residues" evidence="3">
    <location>
        <begin position="110"/>
        <end position="119"/>
    </location>
</feature>
<dbReference type="Pfam" id="PF00168">
    <property type="entry name" value="C2"/>
    <property type="match status" value="14"/>
</dbReference>
<evidence type="ECO:0000313" key="7">
    <source>
        <dbReference type="EMBL" id="KAK7237757.1"/>
    </source>
</evidence>
<dbReference type="CDD" id="cd00030">
    <property type="entry name" value="C2"/>
    <property type="match status" value="12"/>
</dbReference>
<name>A0ABR1FSY2_AURAN</name>
<feature type="domain" description="C2" evidence="4">
    <location>
        <begin position="1769"/>
        <end position="1920"/>
    </location>
</feature>
<feature type="compositionally biased region" description="Basic residues" evidence="3">
    <location>
        <begin position="78"/>
        <end position="87"/>
    </location>
</feature>
<feature type="domain" description="EF-hand" evidence="6">
    <location>
        <begin position="3344"/>
        <end position="3379"/>
    </location>
</feature>
<evidence type="ECO:0000256" key="1">
    <source>
        <dbReference type="ARBA" id="ARBA00022723"/>
    </source>
</evidence>
<dbReference type="SUPFAM" id="SSF49265">
    <property type="entry name" value="Fibronectin type III"/>
    <property type="match status" value="1"/>
</dbReference>
<dbReference type="InterPro" id="IPR036020">
    <property type="entry name" value="WW_dom_sf"/>
</dbReference>
<dbReference type="SMART" id="SM00054">
    <property type="entry name" value="EFh"/>
    <property type="match status" value="3"/>
</dbReference>
<comment type="caution">
    <text evidence="7">The sequence shown here is derived from an EMBL/GenBank/DDBJ whole genome shotgun (WGS) entry which is preliminary data.</text>
</comment>
<protein>
    <recommendedName>
        <fullName evidence="9">Calmodulin</fullName>
    </recommendedName>
</protein>
<feature type="domain" description="C2" evidence="4">
    <location>
        <begin position="1529"/>
        <end position="1669"/>
    </location>
</feature>
<dbReference type="PANTHER" id="PTHR45911">
    <property type="entry name" value="C2 DOMAIN-CONTAINING PROTEIN"/>
    <property type="match status" value="1"/>
</dbReference>
<feature type="domain" description="EF-hand" evidence="6">
    <location>
        <begin position="3175"/>
        <end position="3210"/>
    </location>
</feature>
<dbReference type="PROSITE" id="PS00018">
    <property type="entry name" value="EF_HAND_1"/>
    <property type="match status" value="3"/>
</dbReference>
<dbReference type="SMART" id="SM00239">
    <property type="entry name" value="C2"/>
    <property type="match status" value="13"/>
</dbReference>
<dbReference type="Pfam" id="PF13499">
    <property type="entry name" value="EF-hand_7"/>
    <property type="match status" value="1"/>
</dbReference>
<dbReference type="PROSITE" id="PS50020">
    <property type="entry name" value="WW_DOMAIN_2"/>
    <property type="match status" value="1"/>
</dbReference>
<feature type="domain" description="C2" evidence="4">
    <location>
        <begin position="2762"/>
        <end position="2892"/>
    </location>
</feature>
<dbReference type="InterPro" id="IPR011992">
    <property type="entry name" value="EF-hand-dom_pair"/>
</dbReference>
<gene>
    <name evidence="7" type="ORF">SO694_0023708</name>
</gene>
<feature type="region of interest" description="Disordered" evidence="3">
    <location>
        <begin position="78"/>
        <end position="202"/>
    </location>
</feature>
<dbReference type="Proteomes" id="UP001363151">
    <property type="component" value="Unassembled WGS sequence"/>
</dbReference>
<feature type="domain" description="C2" evidence="4">
    <location>
        <begin position="2621"/>
        <end position="2747"/>
    </location>
</feature>
<feature type="domain" description="C2" evidence="4">
    <location>
        <begin position="729"/>
        <end position="856"/>
    </location>
</feature>
<evidence type="ECO:0000313" key="8">
    <source>
        <dbReference type="Proteomes" id="UP001363151"/>
    </source>
</evidence>
<dbReference type="InterPro" id="IPR002048">
    <property type="entry name" value="EF_hand_dom"/>
</dbReference>
<feature type="region of interest" description="Disordered" evidence="3">
    <location>
        <begin position="2402"/>
        <end position="2422"/>
    </location>
</feature>
<feature type="compositionally biased region" description="Basic and acidic residues" evidence="3">
    <location>
        <begin position="172"/>
        <end position="184"/>
    </location>
</feature>
<feature type="domain" description="C2" evidence="4">
    <location>
        <begin position="1227"/>
        <end position="1354"/>
    </location>
</feature>
<feature type="domain" description="WW" evidence="5">
    <location>
        <begin position="3126"/>
        <end position="3159"/>
    </location>
</feature>
<dbReference type="PANTHER" id="PTHR45911:SF4">
    <property type="entry name" value="MULTIPLE C2 AND TRANSMEMBRANE DOMAIN-CONTAINING PROTEIN"/>
    <property type="match status" value="1"/>
</dbReference>
<evidence type="ECO:0000256" key="2">
    <source>
        <dbReference type="ARBA" id="ARBA00022837"/>
    </source>
</evidence>
<feature type="compositionally biased region" description="Basic residues" evidence="3">
    <location>
        <begin position="120"/>
        <end position="137"/>
    </location>
</feature>
<evidence type="ECO:0000259" key="5">
    <source>
        <dbReference type="PROSITE" id="PS50020"/>
    </source>
</evidence>
<dbReference type="CDD" id="cd00051">
    <property type="entry name" value="EFh"/>
    <property type="match status" value="1"/>
</dbReference>
<feature type="domain" description="C2" evidence="4">
    <location>
        <begin position="936"/>
        <end position="1069"/>
    </location>
</feature>
<dbReference type="Gene3D" id="2.60.40.150">
    <property type="entry name" value="C2 domain"/>
    <property type="match status" value="13"/>
</dbReference>
<dbReference type="Gene3D" id="1.10.238.10">
    <property type="entry name" value="EF-hand"/>
    <property type="match status" value="2"/>
</dbReference>
<dbReference type="InterPro" id="IPR013783">
    <property type="entry name" value="Ig-like_fold"/>
</dbReference>
<dbReference type="InterPro" id="IPR036116">
    <property type="entry name" value="FN3_sf"/>
</dbReference>
<dbReference type="PROSITE" id="PS01159">
    <property type="entry name" value="WW_DOMAIN_1"/>
    <property type="match status" value="1"/>
</dbReference>
<feature type="region of interest" description="Disordered" evidence="3">
    <location>
        <begin position="244"/>
        <end position="265"/>
    </location>
</feature>
<feature type="region of interest" description="Disordered" evidence="3">
    <location>
        <begin position="2441"/>
        <end position="2462"/>
    </location>
</feature>
<evidence type="ECO:0008006" key="9">
    <source>
        <dbReference type="Google" id="ProtNLM"/>
    </source>
</evidence>
<feature type="compositionally biased region" description="Acidic residues" evidence="3">
    <location>
        <begin position="144"/>
        <end position="156"/>
    </location>
</feature>
<dbReference type="SMART" id="SM00456">
    <property type="entry name" value="WW"/>
    <property type="match status" value="2"/>
</dbReference>
<dbReference type="InterPro" id="IPR001202">
    <property type="entry name" value="WW_dom"/>
</dbReference>